<keyword evidence="2" id="KW-1185">Reference proteome</keyword>
<evidence type="ECO:0008006" key="3">
    <source>
        <dbReference type="Google" id="ProtNLM"/>
    </source>
</evidence>
<proteinExistence type="predicted"/>
<name>A0ABX2A9N1_9PROT</name>
<protein>
    <recommendedName>
        <fullName evidence="3">Immunity protein 30 domain-containing protein</fullName>
    </recommendedName>
</protein>
<dbReference type="Proteomes" id="UP000623090">
    <property type="component" value="Unassembled WGS sequence"/>
</dbReference>
<dbReference type="RefSeq" id="WP_172154747.1">
    <property type="nucleotide sequence ID" value="NZ_JABJWC010000002.1"/>
</dbReference>
<evidence type="ECO:0000313" key="2">
    <source>
        <dbReference type="Proteomes" id="UP000623090"/>
    </source>
</evidence>
<comment type="caution">
    <text evidence="1">The sequence shown here is derived from an EMBL/GenBank/DDBJ whole genome shotgun (WGS) entry which is preliminary data.</text>
</comment>
<organism evidence="1 2">
    <name type="scientific">Komagataeibacter melomenusus</name>
    <dbReference type="NCBI Taxonomy" id="2766578"/>
    <lineage>
        <taxon>Bacteria</taxon>
        <taxon>Pseudomonadati</taxon>
        <taxon>Pseudomonadota</taxon>
        <taxon>Alphaproteobacteria</taxon>
        <taxon>Acetobacterales</taxon>
        <taxon>Acetobacteraceae</taxon>
        <taxon>Komagataeibacter</taxon>
    </lineage>
</organism>
<dbReference type="EMBL" id="JABJWC010000002">
    <property type="protein sequence ID" value="NPC65129.1"/>
    <property type="molecule type" value="Genomic_DNA"/>
</dbReference>
<accession>A0ABX2A9N1</accession>
<evidence type="ECO:0000313" key="1">
    <source>
        <dbReference type="EMBL" id="NPC65129.1"/>
    </source>
</evidence>
<gene>
    <name evidence="1" type="ORF">HNW77_01650</name>
</gene>
<sequence>MNGTYGSTIAALKKQLEVEHPDTLTVDQLVTELHKNFITVPEFVPDMLGLLSDKDERDEASFLILKAAEGLDDHVYIKKLLEFFPELIKIAPEWSTLPLLRVINNQKCKKILLSQLSLSSKNIKESVFATCRRINDESPDFMERTRAVIACCEV</sequence>
<reference evidence="1 2" key="1">
    <citation type="journal article" date="2020" name="Microorganisms">
        <title>Description of Komagataeibacter melaceti sp. nov. and Komagataeibacter melomenusus sp. nov. Isolated from Apple Cider Vinegar.</title>
        <authorList>
            <person name="Maric L."/>
            <person name="Cleenwerck I."/>
            <person name="Accetto T."/>
            <person name="Vandamme P."/>
            <person name="Trcek J."/>
        </authorList>
    </citation>
    <scope>NUCLEOTIDE SEQUENCE [LARGE SCALE GENOMIC DNA]</scope>
    <source>
        <strain evidence="1 2">AV436</strain>
    </source>
</reference>